<evidence type="ECO:0000256" key="2">
    <source>
        <dbReference type="ARBA" id="ARBA00022692"/>
    </source>
</evidence>
<feature type="transmembrane region" description="Helical" evidence="5">
    <location>
        <begin position="170"/>
        <end position="197"/>
    </location>
</feature>
<feature type="transmembrane region" description="Helical" evidence="5">
    <location>
        <begin position="37"/>
        <end position="60"/>
    </location>
</feature>
<evidence type="ECO:0000256" key="1">
    <source>
        <dbReference type="ARBA" id="ARBA00004141"/>
    </source>
</evidence>
<dbReference type="GO" id="GO:0005262">
    <property type="term" value="F:calcium channel activity"/>
    <property type="evidence" value="ECO:0007669"/>
    <property type="project" value="TreeGrafter"/>
</dbReference>
<protein>
    <submittedName>
        <fullName evidence="7">Sodium/calcium exchanger</fullName>
    </submittedName>
</protein>
<dbReference type="RefSeq" id="WP_035535312.1">
    <property type="nucleotide sequence ID" value="NZ_ARYL01000002.1"/>
</dbReference>
<evidence type="ECO:0000259" key="6">
    <source>
        <dbReference type="Pfam" id="PF01699"/>
    </source>
</evidence>
<feature type="transmembrane region" description="Helical" evidence="5">
    <location>
        <begin position="106"/>
        <end position="124"/>
    </location>
</feature>
<keyword evidence="4 5" id="KW-0472">Membrane</keyword>
<dbReference type="InterPro" id="IPR004837">
    <property type="entry name" value="NaCa_Exmemb"/>
</dbReference>
<feature type="transmembrane region" description="Helical" evidence="5">
    <location>
        <begin position="6"/>
        <end position="25"/>
    </location>
</feature>
<feature type="transmembrane region" description="Helical" evidence="5">
    <location>
        <begin position="80"/>
        <end position="99"/>
    </location>
</feature>
<proteinExistence type="predicted"/>
<dbReference type="GO" id="GO:0006874">
    <property type="term" value="P:intracellular calcium ion homeostasis"/>
    <property type="evidence" value="ECO:0007669"/>
    <property type="project" value="TreeGrafter"/>
</dbReference>
<comment type="caution">
    <text evidence="7">The sequence shown here is derived from an EMBL/GenBank/DDBJ whole genome shotgun (WGS) entry which is preliminary data.</text>
</comment>
<sequence length="329" mass="33623">MPDLTLIAALLGGLAIMAFAGDFLVNGAVALARRFGVSPLIAGIFIVGFGTSAPEMVVSLDAAMGGQPGLALGNIVGSNIANVCLVLGFPALISPFFAGGKGEGRALGAMLLATALWIGLTAVMPLTAGIGFFFILILLGYCGFTLISARRAVAAGIDPGVAVDDDPHMALWRALAYIPLGIAGLILGAQLIIAGGVGMAEFYGVPQEWIGLTLLAIGTSMPEIGASVAAALRKRGDVAIGNILGSNVFNILGAGGIISFFGPLDVAPTFRQYDHWAMGLAAVIIALLIMTKARVGRLVGILLLLIYAIYIYGLINGFNILGLFQPAGA</sequence>
<feature type="domain" description="Sodium/calcium exchanger membrane region" evidence="6">
    <location>
        <begin position="175"/>
        <end position="314"/>
    </location>
</feature>
<dbReference type="GO" id="GO:0005886">
    <property type="term" value="C:plasma membrane"/>
    <property type="evidence" value="ECO:0007669"/>
    <property type="project" value="TreeGrafter"/>
</dbReference>
<dbReference type="InterPro" id="IPR004481">
    <property type="entry name" value="K/Na/Ca-exchanger"/>
</dbReference>
<dbReference type="Gene3D" id="1.20.1420.30">
    <property type="entry name" value="NCX, central ion-binding region"/>
    <property type="match status" value="1"/>
</dbReference>
<keyword evidence="3 5" id="KW-1133">Transmembrane helix</keyword>
<evidence type="ECO:0000256" key="4">
    <source>
        <dbReference type="ARBA" id="ARBA00023136"/>
    </source>
</evidence>
<dbReference type="PANTHER" id="PTHR10846">
    <property type="entry name" value="SODIUM/POTASSIUM/CALCIUM EXCHANGER"/>
    <property type="match status" value="1"/>
</dbReference>
<accession>A0A059GB06</accession>
<feature type="transmembrane region" description="Helical" evidence="5">
    <location>
        <begin position="298"/>
        <end position="324"/>
    </location>
</feature>
<dbReference type="Gene3D" id="6.10.280.80">
    <property type="entry name" value="NCX, peripheral helical region"/>
    <property type="match status" value="1"/>
</dbReference>
<keyword evidence="2 5" id="KW-0812">Transmembrane</keyword>
<organism evidence="7 8">
    <name type="scientific">Hyphomonas oceanitis SCH89</name>
    <dbReference type="NCBI Taxonomy" id="1280953"/>
    <lineage>
        <taxon>Bacteria</taxon>
        <taxon>Pseudomonadati</taxon>
        <taxon>Pseudomonadota</taxon>
        <taxon>Alphaproteobacteria</taxon>
        <taxon>Hyphomonadales</taxon>
        <taxon>Hyphomonadaceae</taxon>
        <taxon>Hyphomonas</taxon>
    </lineage>
</organism>
<dbReference type="PANTHER" id="PTHR10846:SF8">
    <property type="entry name" value="INNER MEMBRANE PROTEIN YRBG"/>
    <property type="match status" value="1"/>
</dbReference>
<dbReference type="Pfam" id="PF01699">
    <property type="entry name" value="Na_Ca_ex"/>
    <property type="match status" value="2"/>
</dbReference>
<dbReference type="eggNOG" id="COG0530">
    <property type="taxonomic scope" value="Bacteria"/>
</dbReference>
<evidence type="ECO:0000256" key="3">
    <source>
        <dbReference type="ARBA" id="ARBA00022989"/>
    </source>
</evidence>
<evidence type="ECO:0000313" key="8">
    <source>
        <dbReference type="Proteomes" id="UP000024942"/>
    </source>
</evidence>
<dbReference type="STRING" id="1280953.HOC_01596"/>
<dbReference type="InterPro" id="IPR044880">
    <property type="entry name" value="NCX_ion-bd_dom_sf"/>
</dbReference>
<feature type="transmembrane region" description="Helical" evidence="5">
    <location>
        <begin position="209"/>
        <end position="232"/>
    </location>
</feature>
<dbReference type="PATRIC" id="fig|1280953.3.peg.322"/>
<evidence type="ECO:0000313" key="7">
    <source>
        <dbReference type="EMBL" id="KDA03991.1"/>
    </source>
</evidence>
<dbReference type="AlphaFoldDB" id="A0A059GB06"/>
<dbReference type="OrthoDB" id="9794225at2"/>
<keyword evidence="8" id="KW-1185">Reference proteome</keyword>
<reference evidence="7 8" key="1">
    <citation type="journal article" date="2014" name="Antonie Van Leeuwenhoek">
        <title>Hyphomonas beringensis sp. nov. and Hyphomonas chukchiensis sp. nov., isolated from surface seawater of the Bering Sea and Chukchi Sea.</title>
        <authorList>
            <person name="Li C."/>
            <person name="Lai Q."/>
            <person name="Li G."/>
            <person name="Dong C."/>
            <person name="Wang J."/>
            <person name="Liao Y."/>
            <person name="Shao Z."/>
        </authorList>
    </citation>
    <scope>NUCLEOTIDE SEQUENCE [LARGE SCALE GENOMIC DNA]</scope>
    <source>
        <strain evidence="7 8">SCH89</strain>
    </source>
</reference>
<name>A0A059GB06_9PROT</name>
<dbReference type="Proteomes" id="UP000024942">
    <property type="component" value="Unassembled WGS sequence"/>
</dbReference>
<feature type="transmembrane region" description="Helical" evidence="5">
    <location>
        <begin position="273"/>
        <end position="291"/>
    </location>
</feature>
<dbReference type="NCBIfam" id="TIGR00367">
    <property type="entry name" value="calcium/sodium antiporter"/>
    <property type="match status" value="1"/>
</dbReference>
<feature type="transmembrane region" description="Helical" evidence="5">
    <location>
        <begin position="130"/>
        <end position="149"/>
    </location>
</feature>
<dbReference type="GO" id="GO:0008273">
    <property type="term" value="F:calcium, potassium:sodium antiporter activity"/>
    <property type="evidence" value="ECO:0007669"/>
    <property type="project" value="TreeGrafter"/>
</dbReference>
<feature type="domain" description="Sodium/calcium exchanger membrane region" evidence="6">
    <location>
        <begin position="6"/>
        <end position="145"/>
    </location>
</feature>
<comment type="subcellular location">
    <subcellularLocation>
        <location evidence="1">Membrane</location>
        <topology evidence="1">Multi-pass membrane protein</topology>
    </subcellularLocation>
</comment>
<gene>
    <name evidence="7" type="ORF">HOC_01596</name>
</gene>
<dbReference type="EMBL" id="ARYL01000002">
    <property type="protein sequence ID" value="KDA03991.1"/>
    <property type="molecule type" value="Genomic_DNA"/>
</dbReference>
<feature type="transmembrane region" description="Helical" evidence="5">
    <location>
        <begin position="239"/>
        <end position="261"/>
    </location>
</feature>
<evidence type="ECO:0000256" key="5">
    <source>
        <dbReference type="SAM" id="Phobius"/>
    </source>
</evidence>